<gene>
    <name evidence="3" type="ORF">CKAN_01376100</name>
</gene>
<dbReference type="Proteomes" id="UP000283530">
    <property type="component" value="Unassembled WGS sequence"/>
</dbReference>
<comment type="caution">
    <text evidence="3">The sequence shown here is derived from an EMBL/GenBank/DDBJ whole genome shotgun (WGS) entry which is preliminary data.</text>
</comment>
<dbReference type="PANTHER" id="PTHR46033:SF1">
    <property type="entry name" value="PROTEIN MAIN-LIKE 2"/>
    <property type="match status" value="1"/>
</dbReference>
<accession>A0A443P2A4</accession>
<proteinExistence type="predicted"/>
<dbReference type="Pfam" id="PF10536">
    <property type="entry name" value="PMD"/>
    <property type="match status" value="1"/>
</dbReference>
<dbReference type="GO" id="GO:0010073">
    <property type="term" value="P:meristem maintenance"/>
    <property type="evidence" value="ECO:0007669"/>
    <property type="project" value="InterPro"/>
</dbReference>
<evidence type="ECO:0000256" key="1">
    <source>
        <dbReference type="SAM" id="MobiDB-lite"/>
    </source>
</evidence>
<name>A0A443P2A4_9MAGN</name>
<feature type="region of interest" description="Disordered" evidence="1">
    <location>
        <begin position="358"/>
        <end position="381"/>
    </location>
</feature>
<evidence type="ECO:0000313" key="4">
    <source>
        <dbReference type="Proteomes" id="UP000283530"/>
    </source>
</evidence>
<evidence type="ECO:0000259" key="2">
    <source>
        <dbReference type="Pfam" id="PF10536"/>
    </source>
</evidence>
<protein>
    <submittedName>
        <fullName evidence="3">Serine/threonine-protein phosphatase 7 long form</fullName>
    </submittedName>
</protein>
<dbReference type="EMBL" id="QPKB01000005">
    <property type="protein sequence ID" value="RWR84925.1"/>
    <property type="molecule type" value="Genomic_DNA"/>
</dbReference>
<dbReference type="InterPro" id="IPR044824">
    <property type="entry name" value="MAIN-like"/>
</dbReference>
<feature type="compositionally biased region" description="Polar residues" evidence="1">
    <location>
        <begin position="500"/>
        <end position="514"/>
    </location>
</feature>
<keyword evidence="4" id="KW-1185">Reference proteome</keyword>
<reference evidence="3 4" key="1">
    <citation type="journal article" date="2019" name="Nat. Plants">
        <title>Stout camphor tree genome fills gaps in understanding of flowering plant genome evolution.</title>
        <authorList>
            <person name="Chaw S.M."/>
            <person name="Liu Y.C."/>
            <person name="Wu Y.W."/>
            <person name="Wang H.Y."/>
            <person name="Lin C.I."/>
            <person name="Wu C.S."/>
            <person name="Ke H.M."/>
            <person name="Chang L.Y."/>
            <person name="Hsu C.Y."/>
            <person name="Yang H.T."/>
            <person name="Sudianto E."/>
            <person name="Hsu M.H."/>
            <person name="Wu K.P."/>
            <person name="Wang L.N."/>
            <person name="Leebens-Mack J.H."/>
            <person name="Tsai I.J."/>
        </authorList>
    </citation>
    <scope>NUCLEOTIDE SEQUENCE [LARGE SCALE GENOMIC DNA]</scope>
    <source>
        <strain evidence="4">cv. Chaw 1501</strain>
        <tissue evidence="3">Young leaves</tissue>
    </source>
</reference>
<dbReference type="STRING" id="337451.A0A443P2A4"/>
<dbReference type="InterPro" id="IPR019557">
    <property type="entry name" value="AminoTfrase-like_pln_mobile"/>
</dbReference>
<feature type="region of interest" description="Disordered" evidence="1">
    <location>
        <begin position="463"/>
        <end position="549"/>
    </location>
</feature>
<dbReference type="AlphaFoldDB" id="A0A443P2A4"/>
<feature type="domain" description="Aminotransferase-like plant mobile" evidence="2">
    <location>
        <begin position="18"/>
        <end position="193"/>
    </location>
</feature>
<evidence type="ECO:0000313" key="3">
    <source>
        <dbReference type="EMBL" id="RWR84925.1"/>
    </source>
</evidence>
<organism evidence="3 4">
    <name type="scientific">Cinnamomum micranthum f. kanehirae</name>
    <dbReference type="NCBI Taxonomy" id="337451"/>
    <lineage>
        <taxon>Eukaryota</taxon>
        <taxon>Viridiplantae</taxon>
        <taxon>Streptophyta</taxon>
        <taxon>Embryophyta</taxon>
        <taxon>Tracheophyta</taxon>
        <taxon>Spermatophyta</taxon>
        <taxon>Magnoliopsida</taxon>
        <taxon>Magnoliidae</taxon>
        <taxon>Laurales</taxon>
        <taxon>Lauraceae</taxon>
        <taxon>Cinnamomum</taxon>
    </lineage>
</organism>
<sequence>MQHYEKDWPPPSIADLSRIDHSLISALIERRRLETNTFHFLSGEATITLEDVAYIYGLPINGPPVIGRTYTKRPIIEEVCNTLLGKVPKPTDIEGGQLKHIWFHKNFVEPLENASEDDIDRYTRAYLFCLVSTQIFGFTSGSRGLAYVLELFETFQVYAWASACLANLYKTLSKATRVKDGIKTICGALQLLQRDEKSSNVTVDYRVKLKQQVEAWQNRVSLVIDGEYDELVGRHPHEYFAWYHRITRLRVGWPPPARRNPQYEHAVQQMKIFLKHVAATVDSVDEKYDSWFLYKIMQTIQQQCLKFLAACSAGFENFNLEECINSMSYENFNEIEAGCQAYTHEMPVVKRQIIDGRTQAKSDTHVRRRPQKGQAPVQADDAETDSIEDMLLAIEHAVYDQSVQIEQLEERVATSILEIGRRHFKHQILLESNKNCKILQSSQKKGTHGVSGHFDVIWPNFTPPTARQELPAATVSKTSKLRSEPTDGLRIPPKAPLPNFKSNGQRLTLHQLSGSKKRPTGSGAPRNHGIQIGANGSSQNDSNRSPVKF</sequence>
<feature type="compositionally biased region" description="Polar residues" evidence="1">
    <location>
        <begin position="534"/>
        <end position="549"/>
    </location>
</feature>
<dbReference type="PANTHER" id="PTHR46033">
    <property type="entry name" value="PROTEIN MAIN-LIKE 2"/>
    <property type="match status" value="1"/>
</dbReference>